<accession>A0A1G1WVH7</accession>
<reference evidence="6 7" key="1">
    <citation type="journal article" date="2016" name="Nat. Commun.">
        <title>Thousands of microbial genomes shed light on interconnected biogeochemical processes in an aquifer system.</title>
        <authorList>
            <person name="Anantharaman K."/>
            <person name="Brown C.T."/>
            <person name="Hug L.A."/>
            <person name="Sharon I."/>
            <person name="Castelle C.J."/>
            <person name="Probst A.J."/>
            <person name="Thomas B.C."/>
            <person name="Singh A."/>
            <person name="Wilkins M.J."/>
            <person name="Karaoz U."/>
            <person name="Brodie E.L."/>
            <person name="Williams K.H."/>
            <person name="Hubbard S.S."/>
            <person name="Banfield J.F."/>
        </authorList>
    </citation>
    <scope>NUCLEOTIDE SEQUENCE [LARGE SCALE GENOMIC DNA]</scope>
</reference>
<organism evidence="6 7">
    <name type="scientific">Candidatus Woykebacteria bacterium RIFCSPLOWO2_01_FULL_41_12</name>
    <dbReference type="NCBI Taxonomy" id="1802604"/>
    <lineage>
        <taxon>Bacteria</taxon>
        <taxon>Candidatus Woykeibacteriota</taxon>
    </lineage>
</organism>
<dbReference type="InterPro" id="IPR000086">
    <property type="entry name" value="NUDIX_hydrolase_dom"/>
</dbReference>
<dbReference type="PANTHER" id="PTHR43222:SF2">
    <property type="entry name" value="NUDIX HYDROLASE 23, CHLOROPLASTIC"/>
    <property type="match status" value="1"/>
</dbReference>
<proteinExistence type="inferred from homology"/>
<keyword evidence="3" id="KW-0460">Magnesium</keyword>
<dbReference type="PROSITE" id="PS00893">
    <property type="entry name" value="NUDIX_BOX"/>
    <property type="match status" value="1"/>
</dbReference>
<dbReference type="Pfam" id="PF14803">
    <property type="entry name" value="Zn_ribbon_Nudix"/>
    <property type="match status" value="1"/>
</dbReference>
<dbReference type="Proteomes" id="UP000179279">
    <property type="component" value="Unassembled WGS sequence"/>
</dbReference>
<dbReference type="Gene3D" id="2.20.70.10">
    <property type="match status" value="1"/>
</dbReference>
<protein>
    <recommendedName>
        <fullName evidence="5">Nudix hydrolase domain-containing protein</fullName>
    </recommendedName>
</protein>
<comment type="similarity">
    <text evidence="4">Belongs to the Nudix hydrolase family.</text>
</comment>
<dbReference type="CDD" id="cd04681">
    <property type="entry name" value="NUDIX_Hydrolase"/>
    <property type="match status" value="1"/>
</dbReference>
<dbReference type="EMBL" id="MHDA01000027">
    <property type="protein sequence ID" value="OGY31746.1"/>
    <property type="molecule type" value="Genomic_DNA"/>
</dbReference>
<dbReference type="Gene3D" id="3.90.79.10">
    <property type="entry name" value="Nucleoside Triphosphate Pyrophosphohydrolase"/>
    <property type="match status" value="1"/>
</dbReference>
<evidence type="ECO:0000256" key="3">
    <source>
        <dbReference type="ARBA" id="ARBA00022842"/>
    </source>
</evidence>
<dbReference type="InterPro" id="IPR029401">
    <property type="entry name" value="Nudix_N"/>
</dbReference>
<comment type="caution">
    <text evidence="6">The sequence shown here is derived from an EMBL/GenBank/DDBJ whole genome shotgun (WGS) entry which is preliminary data.</text>
</comment>
<dbReference type="SUPFAM" id="SSF55811">
    <property type="entry name" value="Nudix"/>
    <property type="match status" value="1"/>
</dbReference>
<evidence type="ECO:0000256" key="1">
    <source>
        <dbReference type="ARBA" id="ARBA00001946"/>
    </source>
</evidence>
<dbReference type="PROSITE" id="PS51462">
    <property type="entry name" value="NUDIX"/>
    <property type="match status" value="1"/>
</dbReference>
<dbReference type="InterPro" id="IPR020084">
    <property type="entry name" value="NUDIX_hydrolase_CS"/>
</dbReference>
<evidence type="ECO:0000256" key="2">
    <source>
        <dbReference type="ARBA" id="ARBA00022801"/>
    </source>
</evidence>
<keyword evidence="2 4" id="KW-0378">Hydrolase</keyword>
<dbReference type="InterPro" id="IPR020476">
    <property type="entry name" value="Nudix_hydrolase"/>
</dbReference>
<dbReference type="PRINTS" id="PR00502">
    <property type="entry name" value="NUDIXFAMILY"/>
</dbReference>
<evidence type="ECO:0000256" key="4">
    <source>
        <dbReference type="RuleBase" id="RU003476"/>
    </source>
</evidence>
<evidence type="ECO:0000259" key="5">
    <source>
        <dbReference type="PROSITE" id="PS51462"/>
    </source>
</evidence>
<dbReference type="GO" id="GO:0016787">
    <property type="term" value="F:hydrolase activity"/>
    <property type="evidence" value="ECO:0007669"/>
    <property type="project" value="UniProtKB-KW"/>
</dbReference>
<name>A0A1G1WVH7_9BACT</name>
<comment type="cofactor">
    <cofactor evidence="1">
        <name>Mg(2+)</name>
        <dbReference type="ChEBI" id="CHEBI:18420"/>
    </cofactor>
</comment>
<gene>
    <name evidence="6" type="ORF">A3A57_02610</name>
</gene>
<dbReference type="PANTHER" id="PTHR43222">
    <property type="entry name" value="NUDIX HYDROLASE 23"/>
    <property type="match status" value="1"/>
</dbReference>
<evidence type="ECO:0000313" key="6">
    <source>
        <dbReference type="EMBL" id="OGY31746.1"/>
    </source>
</evidence>
<dbReference type="AlphaFoldDB" id="A0A1G1WVH7"/>
<evidence type="ECO:0000313" key="7">
    <source>
        <dbReference type="Proteomes" id="UP000179279"/>
    </source>
</evidence>
<dbReference type="InterPro" id="IPR015797">
    <property type="entry name" value="NUDIX_hydrolase-like_dom_sf"/>
</dbReference>
<dbReference type="Pfam" id="PF00293">
    <property type="entry name" value="NUDIX"/>
    <property type="match status" value="1"/>
</dbReference>
<feature type="domain" description="Nudix hydrolase" evidence="5">
    <location>
        <begin position="37"/>
        <end position="161"/>
    </location>
</feature>
<sequence>MNEFKFCPKCGSSLASKRIRTHDRLVCSSCGFIFYQNPKPAVGIYILDGDKVLLAKRAVDPFKGYWDSVGGFIEEGEGPRETAIRETREETGLDIEVSEILGAGNDKYGEQDTVVIGFIAKITNGIPKARDDVRTLKWFSLCDLPQNIAFESNKKALGLIKRKFLK</sequence>